<dbReference type="InterPro" id="IPR052543">
    <property type="entry name" value="HTH_Metal-responsive_Reg"/>
</dbReference>
<dbReference type="InterPro" id="IPR036390">
    <property type="entry name" value="WH_DNA-bd_sf"/>
</dbReference>
<dbReference type="InterPro" id="IPR036388">
    <property type="entry name" value="WH-like_DNA-bd_sf"/>
</dbReference>
<dbReference type="GO" id="GO:0097063">
    <property type="term" value="F:cadmium ion sensor activity"/>
    <property type="evidence" value="ECO:0007669"/>
    <property type="project" value="TreeGrafter"/>
</dbReference>
<reference evidence="3" key="1">
    <citation type="submission" date="2020-10" db="EMBL/GenBank/DDBJ databases">
        <title>Sequencing the genomes of 1000 actinobacteria strains.</title>
        <authorList>
            <person name="Klenk H.-P."/>
        </authorList>
    </citation>
    <scope>NUCLEOTIDE SEQUENCE</scope>
    <source>
        <strain evidence="3">DSM 45354</strain>
    </source>
</reference>
<evidence type="ECO:0000259" key="2">
    <source>
        <dbReference type="PROSITE" id="PS50987"/>
    </source>
</evidence>
<dbReference type="AlphaFoldDB" id="A0A927NDR7"/>
<evidence type="ECO:0000313" key="3">
    <source>
        <dbReference type="EMBL" id="MBE1613000.1"/>
    </source>
</evidence>
<dbReference type="PANTHER" id="PTHR39168">
    <property type="entry name" value="TRANSCRIPTIONAL REGULATOR-RELATED"/>
    <property type="match status" value="1"/>
</dbReference>
<dbReference type="SUPFAM" id="SSF46785">
    <property type="entry name" value="Winged helix' DNA-binding domain"/>
    <property type="match status" value="1"/>
</dbReference>
<protein>
    <submittedName>
        <fullName evidence="3">DNA-binding transcriptional ArsR family regulator</fullName>
    </submittedName>
</protein>
<keyword evidence="4" id="KW-1185">Reference proteome</keyword>
<dbReference type="GO" id="GO:0032791">
    <property type="term" value="F:lead ion binding"/>
    <property type="evidence" value="ECO:0007669"/>
    <property type="project" value="TreeGrafter"/>
</dbReference>
<dbReference type="GO" id="GO:0003700">
    <property type="term" value="F:DNA-binding transcription factor activity"/>
    <property type="evidence" value="ECO:0007669"/>
    <property type="project" value="InterPro"/>
</dbReference>
<dbReference type="PANTHER" id="PTHR39168:SF2">
    <property type="entry name" value="HTH-TYPE TRANSCRIPTIONAL REGULATOR CMTR"/>
    <property type="match status" value="1"/>
</dbReference>
<dbReference type="PRINTS" id="PR00778">
    <property type="entry name" value="HTHARSR"/>
</dbReference>
<comment type="caution">
    <text evidence="3">The sequence shown here is derived from an EMBL/GenBank/DDBJ whole genome shotgun (WGS) entry which is preliminary data.</text>
</comment>
<feature type="domain" description="HTH arsR-type" evidence="2">
    <location>
        <begin position="3"/>
        <end position="97"/>
    </location>
</feature>
<name>A0A927NDR7_9ACTN</name>
<dbReference type="PROSITE" id="PS50987">
    <property type="entry name" value="HTH_ARSR_2"/>
    <property type="match status" value="1"/>
</dbReference>
<dbReference type="RefSeq" id="WP_337918479.1">
    <property type="nucleotide sequence ID" value="NZ_BAABJL010000081.1"/>
</dbReference>
<feature type="region of interest" description="Disordered" evidence="1">
    <location>
        <begin position="111"/>
        <end position="169"/>
    </location>
</feature>
<dbReference type="SMART" id="SM00418">
    <property type="entry name" value="HTH_ARSR"/>
    <property type="match status" value="1"/>
</dbReference>
<dbReference type="InterPro" id="IPR001845">
    <property type="entry name" value="HTH_ArsR_DNA-bd_dom"/>
</dbReference>
<proteinExistence type="predicted"/>
<accession>A0A927NDR7</accession>
<evidence type="ECO:0000256" key="1">
    <source>
        <dbReference type="SAM" id="MobiDB-lite"/>
    </source>
</evidence>
<dbReference type="Pfam" id="PF01022">
    <property type="entry name" value="HTH_5"/>
    <property type="match status" value="1"/>
</dbReference>
<dbReference type="CDD" id="cd00090">
    <property type="entry name" value="HTH_ARSR"/>
    <property type="match status" value="1"/>
</dbReference>
<gene>
    <name evidence="3" type="ORF">HEB94_009848</name>
</gene>
<feature type="compositionally biased region" description="Low complexity" evidence="1">
    <location>
        <begin position="111"/>
        <end position="122"/>
    </location>
</feature>
<dbReference type="GO" id="GO:0046686">
    <property type="term" value="P:response to cadmium ion"/>
    <property type="evidence" value="ECO:0007669"/>
    <property type="project" value="TreeGrafter"/>
</dbReference>
<organism evidence="3 4">
    <name type="scientific">Actinopolymorpha pittospori</name>
    <dbReference type="NCBI Taxonomy" id="648752"/>
    <lineage>
        <taxon>Bacteria</taxon>
        <taxon>Bacillati</taxon>
        <taxon>Actinomycetota</taxon>
        <taxon>Actinomycetes</taxon>
        <taxon>Propionibacteriales</taxon>
        <taxon>Actinopolymorphaceae</taxon>
        <taxon>Actinopolymorpha</taxon>
    </lineage>
</organism>
<keyword evidence="3" id="KW-0238">DNA-binding</keyword>
<dbReference type="GO" id="GO:0003677">
    <property type="term" value="F:DNA binding"/>
    <property type="evidence" value="ECO:0007669"/>
    <property type="project" value="UniProtKB-KW"/>
</dbReference>
<evidence type="ECO:0000313" key="4">
    <source>
        <dbReference type="Proteomes" id="UP000638648"/>
    </source>
</evidence>
<dbReference type="InterPro" id="IPR011991">
    <property type="entry name" value="ArsR-like_HTH"/>
</dbReference>
<dbReference type="Gene3D" id="1.10.10.10">
    <property type="entry name" value="Winged helix-like DNA-binding domain superfamily/Winged helix DNA-binding domain"/>
    <property type="match status" value="1"/>
</dbReference>
<dbReference type="Proteomes" id="UP000638648">
    <property type="component" value="Unassembled WGS sequence"/>
</dbReference>
<sequence length="169" mass="17851">MSAPSAGVEAMSRLGRAIADPTRCRMLLAMVAGPVYPAQLAEALDLTRSNVSNHLTFLRGCGLVAATPQGRQVRYELASPHLAHALLEFLQVVGEADRPDVCDVEVESQVAVPPAASSAATEAGRRPTQPVSGAPHGSHRSRPARSHEAAPTRAHHRPGRRSTSAEESD</sequence>
<dbReference type="NCBIfam" id="NF033788">
    <property type="entry name" value="HTH_metalloreg"/>
    <property type="match status" value="1"/>
</dbReference>
<dbReference type="EMBL" id="JADBEM010000001">
    <property type="protein sequence ID" value="MBE1613000.1"/>
    <property type="molecule type" value="Genomic_DNA"/>
</dbReference>
<dbReference type="GO" id="GO:0010288">
    <property type="term" value="P:response to lead ion"/>
    <property type="evidence" value="ECO:0007669"/>
    <property type="project" value="TreeGrafter"/>
</dbReference>